<dbReference type="EMBL" id="BAABAL010000004">
    <property type="protein sequence ID" value="GAA3989953.1"/>
    <property type="molecule type" value="Genomic_DNA"/>
</dbReference>
<evidence type="ECO:0000313" key="3">
    <source>
        <dbReference type="Proteomes" id="UP001501747"/>
    </source>
</evidence>
<evidence type="ECO:0000256" key="1">
    <source>
        <dbReference type="SAM" id="MobiDB-lite"/>
    </source>
</evidence>
<name>A0ABP7R0I8_9PSEU</name>
<feature type="region of interest" description="Disordered" evidence="1">
    <location>
        <begin position="49"/>
        <end position="79"/>
    </location>
</feature>
<sequence length="79" mass="8514">MSSGTRVICGYADVGRSAAEEFAARAFRVLAKHGNHSALDRLGPVQQDIRFPGLQDHPTPTPTVSNDSKPLQGRRVWGG</sequence>
<organism evidence="2 3">
    <name type="scientific">Allokutzneria multivorans</name>
    <dbReference type="NCBI Taxonomy" id="1142134"/>
    <lineage>
        <taxon>Bacteria</taxon>
        <taxon>Bacillati</taxon>
        <taxon>Actinomycetota</taxon>
        <taxon>Actinomycetes</taxon>
        <taxon>Pseudonocardiales</taxon>
        <taxon>Pseudonocardiaceae</taxon>
        <taxon>Allokutzneria</taxon>
    </lineage>
</organism>
<dbReference type="Proteomes" id="UP001501747">
    <property type="component" value="Unassembled WGS sequence"/>
</dbReference>
<accession>A0ABP7R0I8</accession>
<evidence type="ECO:0000313" key="2">
    <source>
        <dbReference type="EMBL" id="GAA3989953.1"/>
    </source>
</evidence>
<reference evidence="3" key="1">
    <citation type="journal article" date="2019" name="Int. J. Syst. Evol. Microbiol.">
        <title>The Global Catalogue of Microorganisms (GCM) 10K type strain sequencing project: providing services to taxonomists for standard genome sequencing and annotation.</title>
        <authorList>
            <consortium name="The Broad Institute Genomics Platform"/>
            <consortium name="The Broad Institute Genome Sequencing Center for Infectious Disease"/>
            <person name="Wu L."/>
            <person name="Ma J."/>
        </authorList>
    </citation>
    <scope>NUCLEOTIDE SEQUENCE [LARGE SCALE GENOMIC DNA]</scope>
    <source>
        <strain evidence="3">JCM 17342</strain>
    </source>
</reference>
<keyword evidence="3" id="KW-1185">Reference proteome</keyword>
<comment type="caution">
    <text evidence="2">The sequence shown here is derived from an EMBL/GenBank/DDBJ whole genome shotgun (WGS) entry which is preliminary data.</text>
</comment>
<proteinExistence type="predicted"/>
<gene>
    <name evidence="2" type="ORF">GCM10022247_05700</name>
</gene>
<protein>
    <submittedName>
        <fullName evidence="2">Uncharacterized protein</fullName>
    </submittedName>
</protein>